<name>A0ABV3XQE7_9RHOB</name>
<dbReference type="PANTHER" id="PTHR43441">
    <property type="entry name" value="RIBOSOMAL-PROTEIN-SERINE ACETYLTRANSFERASE"/>
    <property type="match status" value="1"/>
</dbReference>
<evidence type="ECO:0000313" key="4">
    <source>
        <dbReference type="Proteomes" id="UP001560019"/>
    </source>
</evidence>
<evidence type="ECO:0000313" key="3">
    <source>
        <dbReference type="EMBL" id="MEX5727550.1"/>
    </source>
</evidence>
<evidence type="ECO:0000259" key="2">
    <source>
        <dbReference type="PROSITE" id="PS51186"/>
    </source>
</evidence>
<dbReference type="PANTHER" id="PTHR43441:SF2">
    <property type="entry name" value="FAMILY ACETYLTRANSFERASE, PUTATIVE (AFU_ORTHOLOGUE AFUA_7G00850)-RELATED"/>
    <property type="match status" value="1"/>
</dbReference>
<dbReference type="InterPro" id="IPR016181">
    <property type="entry name" value="Acyl_CoA_acyltransferase"/>
</dbReference>
<feature type="domain" description="N-acetyltransferase" evidence="2">
    <location>
        <begin position="42"/>
        <end position="185"/>
    </location>
</feature>
<organism evidence="3 4">
    <name type="scientific">Rhodovulum iodosum</name>
    <dbReference type="NCBI Taxonomy" id="68291"/>
    <lineage>
        <taxon>Bacteria</taxon>
        <taxon>Pseudomonadati</taxon>
        <taxon>Pseudomonadota</taxon>
        <taxon>Alphaproteobacteria</taxon>
        <taxon>Rhodobacterales</taxon>
        <taxon>Paracoccaceae</taxon>
        <taxon>Rhodovulum</taxon>
    </lineage>
</organism>
<dbReference type="Pfam" id="PF13302">
    <property type="entry name" value="Acetyltransf_3"/>
    <property type="match status" value="1"/>
</dbReference>
<dbReference type="RefSeq" id="WP_125406273.1">
    <property type="nucleotide sequence ID" value="NZ_JBEHHI010000001.1"/>
</dbReference>
<comment type="caution">
    <text evidence="3">The sequence shown here is derived from an EMBL/GenBank/DDBJ whole genome shotgun (WGS) entry which is preliminary data.</text>
</comment>
<dbReference type="InterPro" id="IPR051908">
    <property type="entry name" value="Ribosomal_N-acetyltransferase"/>
</dbReference>
<protein>
    <submittedName>
        <fullName evidence="3">RimJ/RimL family protein N-acetyltransferase</fullName>
    </submittedName>
</protein>
<dbReference type="EMBL" id="JBEHHI010000001">
    <property type="protein sequence ID" value="MEX5727550.1"/>
    <property type="molecule type" value="Genomic_DNA"/>
</dbReference>
<evidence type="ECO:0000256" key="1">
    <source>
        <dbReference type="SAM" id="MobiDB-lite"/>
    </source>
</evidence>
<feature type="compositionally biased region" description="Pro residues" evidence="1">
    <location>
        <begin position="1"/>
        <end position="21"/>
    </location>
</feature>
<dbReference type="PROSITE" id="PS51186">
    <property type="entry name" value="GNAT"/>
    <property type="match status" value="1"/>
</dbReference>
<gene>
    <name evidence="3" type="ORF">Ga0609869_000903</name>
</gene>
<proteinExistence type="predicted"/>
<reference evidence="3 4" key="1">
    <citation type="submission" date="2024-06" db="EMBL/GenBank/DDBJ databases">
        <title>Genome of Rhodovulum iodosum, a marine photoferrotroph.</title>
        <authorList>
            <person name="Bianchini G."/>
            <person name="Nikeleit V."/>
            <person name="Kappler A."/>
            <person name="Bryce C."/>
            <person name="Sanchez-Baracaldo P."/>
        </authorList>
    </citation>
    <scope>NUCLEOTIDE SEQUENCE [LARGE SCALE GENOMIC DNA]</scope>
    <source>
        <strain evidence="3 4">UT/N1</strain>
    </source>
</reference>
<dbReference type="Proteomes" id="UP001560019">
    <property type="component" value="Unassembled WGS sequence"/>
</dbReference>
<dbReference type="Gene3D" id="3.40.630.30">
    <property type="match status" value="1"/>
</dbReference>
<dbReference type="SUPFAM" id="SSF55729">
    <property type="entry name" value="Acyl-CoA N-acyltransferases (Nat)"/>
    <property type="match status" value="1"/>
</dbReference>
<sequence length="238" mass="25742">MTDPAPLGPRVPGWRPPPRPPRQALTGRYVTLEPLSAEAHAAELHRANSADAAIWTYLPYGPYADETAFAAWMRGATAGEDPVFYAVRPAATGRAEGVLSFLRIAPEAGSIEIGHVNFSAGLQRSRAATEALTLAVGWAFEAGYRRVEWKCNALNLASRRAAQRLGLSYEGVFRQQSVVKGRNRDTAWFAAVDGEWPALKAAYRAWLDPANFDAEGRQRVALGALTAPVRAASDPMLG</sequence>
<accession>A0ABV3XQE7</accession>
<keyword evidence="4" id="KW-1185">Reference proteome</keyword>
<dbReference type="InterPro" id="IPR000182">
    <property type="entry name" value="GNAT_dom"/>
</dbReference>
<feature type="region of interest" description="Disordered" evidence="1">
    <location>
        <begin position="1"/>
        <end position="24"/>
    </location>
</feature>